<evidence type="ECO:0000256" key="5">
    <source>
        <dbReference type="ARBA" id="ARBA00023163"/>
    </source>
</evidence>
<feature type="domain" description="Response regulatory" evidence="7">
    <location>
        <begin position="1"/>
        <end position="100"/>
    </location>
</feature>
<feature type="non-terminal residue" evidence="8">
    <location>
        <position position="1"/>
    </location>
</feature>
<keyword evidence="3" id="KW-0805">Transcription regulation</keyword>
<name>A0A2J0KTI1_9BACT</name>
<dbReference type="SUPFAM" id="SSF52172">
    <property type="entry name" value="CheY-like"/>
    <property type="match status" value="1"/>
</dbReference>
<dbReference type="Gene3D" id="3.40.50.2300">
    <property type="match status" value="1"/>
</dbReference>
<dbReference type="PROSITE" id="PS50110">
    <property type="entry name" value="RESPONSE_REGULATORY"/>
    <property type="match status" value="1"/>
</dbReference>
<dbReference type="GO" id="GO:0006355">
    <property type="term" value="P:regulation of DNA-templated transcription"/>
    <property type="evidence" value="ECO:0007669"/>
    <property type="project" value="TreeGrafter"/>
</dbReference>
<evidence type="ECO:0000259" key="7">
    <source>
        <dbReference type="PROSITE" id="PS50110"/>
    </source>
</evidence>
<dbReference type="Proteomes" id="UP000230052">
    <property type="component" value="Unassembled WGS sequence"/>
</dbReference>
<dbReference type="CDD" id="cd17574">
    <property type="entry name" value="REC_OmpR"/>
    <property type="match status" value="1"/>
</dbReference>
<keyword evidence="4" id="KW-0238">DNA-binding</keyword>
<evidence type="ECO:0000256" key="1">
    <source>
        <dbReference type="ARBA" id="ARBA00022553"/>
    </source>
</evidence>
<dbReference type="GO" id="GO:0000156">
    <property type="term" value="F:phosphorelay response regulator activity"/>
    <property type="evidence" value="ECO:0007669"/>
    <property type="project" value="TreeGrafter"/>
</dbReference>
<evidence type="ECO:0000256" key="2">
    <source>
        <dbReference type="ARBA" id="ARBA00023012"/>
    </source>
</evidence>
<reference evidence="8 9" key="1">
    <citation type="submission" date="2017-09" db="EMBL/GenBank/DDBJ databases">
        <title>Depth-based differentiation of microbial function through sediment-hosted aquifers and enrichment of novel symbionts in the deep terrestrial subsurface.</title>
        <authorList>
            <person name="Probst A.J."/>
            <person name="Ladd B."/>
            <person name="Jarett J.K."/>
            <person name="Geller-Mcgrath D.E."/>
            <person name="Sieber C.M."/>
            <person name="Emerson J.B."/>
            <person name="Anantharaman K."/>
            <person name="Thomas B.C."/>
            <person name="Malmstrom R."/>
            <person name="Stieglmeier M."/>
            <person name="Klingl A."/>
            <person name="Woyke T."/>
            <person name="Ryan C.M."/>
            <person name="Banfield J.F."/>
        </authorList>
    </citation>
    <scope>NUCLEOTIDE SEQUENCE [LARGE SCALE GENOMIC DNA]</scope>
    <source>
        <strain evidence="8">CG07_land_8_20_14_0_80_42_15</strain>
    </source>
</reference>
<dbReference type="SMART" id="SM00448">
    <property type="entry name" value="REC"/>
    <property type="match status" value="1"/>
</dbReference>
<organism evidence="8 9">
    <name type="scientific">Candidatus Aquitaenariimonas noxiae</name>
    <dbReference type="NCBI Taxonomy" id="1974741"/>
    <lineage>
        <taxon>Bacteria</taxon>
        <taxon>Pseudomonadati</taxon>
        <taxon>Candidatus Omnitrophota</taxon>
        <taxon>Candidatus Aquitaenariimonas</taxon>
    </lineage>
</organism>
<evidence type="ECO:0000256" key="4">
    <source>
        <dbReference type="ARBA" id="ARBA00023125"/>
    </source>
</evidence>
<dbReference type="EMBL" id="PEWV01000032">
    <property type="protein sequence ID" value="PIU41798.1"/>
    <property type="molecule type" value="Genomic_DNA"/>
</dbReference>
<dbReference type="Pfam" id="PF00072">
    <property type="entry name" value="Response_reg"/>
    <property type="match status" value="1"/>
</dbReference>
<gene>
    <name evidence="8" type="ORF">COS99_03215</name>
</gene>
<dbReference type="PANTHER" id="PTHR48111">
    <property type="entry name" value="REGULATOR OF RPOS"/>
    <property type="match status" value="1"/>
</dbReference>
<evidence type="ECO:0000256" key="3">
    <source>
        <dbReference type="ARBA" id="ARBA00023015"/>
    </source>
</evidence>
<dbReference type="PANTHER" id="PTHR48111:SF1">
    <property type="entry name" value="TWO-COMPONENT RESPONSE REGULATOR ORR33"/>
    <property type="match status" value="1"/>
</dbReference>
<dbReference type="GO" id="GO:0000976">
    <property type="term" value="F:transcription cis-regulatory region binding"/>
    <property type="evidence" value="ECO:0007669"/>
    <property type="project" value="TreeGrafter"/>
</dbReference>
<dbReference type="InterPro" id="IPR001789">
    <property type="entry name" value="Sig_transdc_resp-reg_receiver"/>
</dbReference>
<evidence type="ECO:0000313" key="8">
    <source>
        <dbReference type="EMBL" id="PIU41798.1"/>
    </source>
</evidence>
<dbReference type="InterPro" id="IPR011006">
    <property type="entry name" value="CheY-like_superfamily"/>
</dbReference>
<accession>A0A2J0KTI1</accession>
<keyword evidence="2" id="KW-0902">Two-component regulatory system</keyword>
<feature type="modified residue" description="4-aspartylphosphate" evidence="6">
    <location>
        <position position="33"/>
    </location>
</feature>
<evidence type="ECO:0000313" key="9">
    <source>
        <dbReference type="Proteomes" id="UP000230052"/>
    </source>
</evidence>
<keyword evidence="5" id="KW-0804">Transcription</keyword>
<comment type="caution">
    <text evidence="8">The sequence shown here is derived from an EMBL/GenBank/DDBJ whole genome shotgun (WGS) entry which is preliminary data.</text>
</comment>
<proteinExistence type="predicted"/>
<dbReference type="GO" id="GO:0005829">
    <property type="term" value="C:cytosol"/>
    <property type="evidence" value="ECO:0007669"/>
    <property type="project" value="TreeGrafter"/>
</dbReference>
<dbReference type="AlphaFoldDB" id="A0A2J0KTI1"/>
<evidence type="ECO:0000256" key="6">
    <source>
        <dbReference type="PROSITE-ProRule" id="PRU00169"/>
    </source>
</evidence>
<dbReference type="GO" id="GO:0032993">
    <property type="term" value="C:protein-DNA complex"/>
    <property type="evidence" value="ECO:0007669"/>
    <property type="project" value="TreeGrafter"/>
</dbReference>
<dbReference type="InterPro" id="IPR039420">
    <property type="entry name" value="WalR-like"/>
</dbReference>
<keyword evidence="1 6" id="KW-0597">Phosphoprotein</keyword>
<protein>
    <recommendedName>
        <fullName evidence="7">Response regulatory domain-containing protein</fullName>
    </recommendedName>
</protein>
<sequence>DLEHSGYDVSVAYDGLEGIEKALDEIPDLIILDVRLPIMDGFQVLGRLRGNKITHEIPVIMLTAVTDSKFILQAQELKATDYVIKPSGLDRLKSLIAKYLQIYKSGEVSRDRYDGNLRPVPCLILDPSLIAKR</sequence>